<name>A0ABT0NB62_9GAMM</name>
<dbReference type="Gene3D" id="2.40.10.220">
    <property type="entry name" value="predicted glycosyltransferase like domains"/>
    <property type="match status" value="1"/>
</dbReference>
<dbReference type="EMBL" id="JAKIKT010000008">
    <property type="protein sequence ID" value="MCL2915698.1"/>
    <property type="molecule type" value="Genomic_DNA"/>
</dbReference>
<evidence type="ECO:0000259" key="1">
    <source>
        <dbReference type="Pfam" id="PF07238"/>
    </source>
</evidence>
<reference evidence="2 3" key="1">
    <citation type="submission" date="2022-01" db="EMBL/GenBank/DDBJ databases">
        <title>Whole genome-based taxonomy of the Shewanellaceae.</title>
        <authorList>
            <person name="Martin-Rodriguez A.J."/>
        </authorList>
    </citation>
    <scope>NUCLEOTIDE SEQUENCE [LARGE SCALE GENOMIC DNA]</scope>
    <source>
        <strain evidence="2 3">DSM 21332</strain>
    </source>
</reference>
<dbReference type="SUPFAM" id="SSF141371">
    <property type="entry name" value="PilZ domain-like"/>
    <property type="match status" value="1"/>
</dbReference>
<evidence type="ECO:0000313" key="2">
    <source>
        <dbReference type="EMBL" id="MCL2915698.1"/>
    </source>
</evidence>
<dbReference type="RefSeq" id="WP_249250270.1">
    <property type="nucleotide sequence ID" value="NZ_JAKIKT010000008.1"/>
</dbReference>
<dbReference type="InterPro" id="IPR009875">
    <property type="entry name" value="PilZ_domain"/>
</dbReference>
<evidence type="ECO:0000313" key="3">
    <source>
        <dbReference type="Proteomes" id="UP001202831"/>
    </source>
</evidence>
<accession>A0ABT0NB62</accession>
<feature type="domain" description="PilZ" evidence="1">
    <location>
        <begin position="10"/>
        <end position="93"/>
    </location>
</feature>
<proteinExistence type="predicted"/>
<gene>
    <name evidence="2" type="ORF">L2725_18245</name>
</gene>
<keyword evidence="3" id="KW-1185">Reference proteome</keyword>
<sequence length="100" mass="11261">MSSPVKGFEERRQSRRVDMEEADIIINWQDKDERRQQTAGRCLDLSRSGALLETADAIGEGYQVTVSLNPNSELENQVSGQVLRVTPKGECFHIALKLDQ</sequence>
<dbReference type="Proteomes" id="UP001202831">
    <property type="component" value="Unassembled WGS sequence"/>
</dbReference>
<comment type="caution">
    <text evidence="2">The sequence shown here is derived from an EMBL/GenBank/DDBJ whole genome shotgun (WGS) entry which is preliminary data.</text>
</comment>
<protein>
    <submittedName>
        <fullName evidence="2">PilZ domain-containing protein</fullName>
    </submittedName>
</protein>
<dbReference type="Pfam" id="PF07238">
    <property type="entry name" value="PilZ"/>
    <property type="match status" value="1"/>
</dbReference>
<organism evidence="2 3">
    <name type="scientific">Shewanella corallii</name>
    <dbReference type="NCBI Taxonomy" id="560080"/>
    <lineage>
        <taxon>Bacteria</taxon>
        <taxon>Pseudomonadati</taxon>
        <taxon>Pseudomonadota</taxon>
        <taxon>Gammaproteobacteria</taxon>
        <taxon>Alteromonadales</taxon>
        <taxon>Shewanellaceae</taxon>
        <taxon>Shewanella</taxon>
    </lineage>
</organism>